<sequence>MSADVVLLTGRTMPREVPENALLIDALAERGVRAELLPWDEPDTDWSRFGLAVVRTTWDYWDRREEFLTALRGMAARTLLRNPPELVAWNSHKGYLVELARAGVPVVPTRLVPQGSDDATALAALGAFGPRTELVVKPAVSAGARGALRAHADDPAVAAHLAELTGRQDALVQPLATSVLSRGETSLVYFGGEFSHAVRKAPAAGEYRIHLHHGGSLHPHTPDDAELAVAAAALAAAPWSEATEYARVDLVQGADGTPQVMELELIEPELFLEADEGRAVGRYADRLAALV</sequence>
<dbReference type="EMBL" id="JBHSQJ010000065">
    <property type="protein sequence ID" value="MFC5908818.1"/>
    <property type="molecule type" value="Genomic_DNA"/>
</dbReference>
<protein>
    <submittedName>
        <fullName evidence="1">RimK family alpha-L-glutamate ligase</fullName>
    </submittedName>
</protein>
<keyword evidence="2" id="KW-1185">Reference proteome</keyword>
<keyword evidence="1" id="KW-0436">Ligase</keyword>
<dbReference type="GO" id="GO:0016874">
    <property type="term" value="F:ligase activity"/>
    <property type="evidence" value="ECO:0007669"/>
    <property type="project" value="UniProtKB-KW"/>
</dbReference>
<proteinExistence type="predicted"/>
<dbReference type="PANTHER" id="PTHR39217">
    <property type="match status" value="1"/>
</dbReference>
<accession>A0ABW1G314</accession>
<organism evidence="1 2">
    <name type="scientific">Streptacidiphilus monticola</name>
    <dbReference type="NCBI Taxonomy" id="2161674"/>
    <lineage>
        <taxon>Bacteria</taxon>
        <taxon>Bacillati</taxon>
        <taxon>Actinomycetota</taxon>
        <taxon>Actinomycetes</taxon>
        <taxon>Kitasatosporales</taxon>
        <taxon>Streptomycetaceae</taxon>
        <taxon>Streptacidiphilus</taxon>
    </lineage>
</organism>
<dbReference type="InterPro" id="IPR053191">
    <property type="entry name" value="DcsG_Biosynth_Enzyme"/>
</dbReference>
<evidence type="ECO:0000313" key="2">
    <source>
        <dbReference type="Proteomes" id="UP001596174"/>
    </source>
</evidence>
<dbReference type="Proteomes" id="UP001596174">
    <property type="component" value="Unassembled WGS sequence"/>
</dbReference>
<dbReference type="SUPFAM" id="SSF56059">
    <property type="entry name" value="Glutathione synthetase ATP-binding domain-like"/>
    <property type="match status" value="1"/>
</dbReference>
<dbReference type="RefSeq" id="WP_380584050.1">
    <property type="nucleotide sequence ID" value="NZ_JBHSQJ010000065.1"/>
</dbReference>
<name>A0ABW1G314_9ACTN</name>
<evidence type="ECO:0000313" key="1">
    <source>
        <dbReference type="EMBL" id="MFC5908818.1"/>
    </source>
</evidence>
<reference evidence="2" key="1">
    <citation type="journal article" date="2019" name="Int. J. Syst. Evol. Microbiol.">
        <title>The Global Catalogue of Microorganisms (GCM) 10K type strain sequencing project: providing services to taxonomists for standard genome sequencing and annotation.</title>
        <authorList>
            <consortium name="The Broad Institute Genomics Platform"/>
            <consortium name="The Broad Institute Genome Sequencing Center for Infectious Disease"/>
            <person name="Wu L."/>
            <person name="Ma J."/>
        </authorList>
    </citation>
    <scope>NUCLEOTIDE SEQUENCE [LARGE SCALE GENOMIC DNA]</scope>
    <source>
        <strain evidence="2">JCM 4816</strain>
    </source>
</reference>
<comment type="caution">
    <text evidence="1">The sequence shown here is derived from an EMBL/GenBank/DDBJ whole genome shotgun (WGS) entry which is preliminary data.</text>
</comment>
<dbReference type="PANTHER" id="PTHR39217:SF1">
    <property type="entry name" value="GLUTATHIONE SYNTHETASE"/>
    <property type="match status" value="1"/>
</dbReference>
<dbReference type="Gene3D" id="3.30.470.20">
    <property type="entry name" value="ATP-grasp fold, B domain"/>
    <property type="match status" value="1"/>
</dbReference>
<gene>
    <name evidence="1" type="ORF">ACFP3V_16540</name>
</gene>